<keyword evidence="3" id="KW-1185">Reference proteome</keyword>
<dbReference type="SUPFAM" id="SSF47336">
    <property type="entry name" value="ACP-like"/>
    <property type="match status" value="1"/>
</dbReference>
<dbReference type="PROSITE" id="PS50075">
    <property type="entry name" value="CARRIER"/>
    <property type="match status" value="1"/>
</dbReference>
<name>A0ABV2ZT08_9ACTN</name>
<organism evidence="2 3">
    <name type="scientific">Streptomyces sp. 900129855</name>
    <dbReference type="NCBI Taxonomy" id="3155129"/>
    <lineage>
        <taxon>Bacteria</taxon>
        <taxon>Bacillati</taxon>
        <taxon>Actinomycetota</taxon>
        <taxon>Actinomycetes</taxon>
        <taxon>Kitasatosporales</taxon>
        <taxon>Streptomycetaceae</taxon>
        <taxon>Streptomyces</taxon>
    </lineage>
</organism>
<accession>A0ABV2ZT08</accession>
<comment type="caution">
    <text evidence="2">The sequence shown here is derived from an EMBL/GenBank/DDBJ whole genome shotgun (WGS) entry which is preliminary data.</text>
</comment>
<evidence type="ECO:0000313" key="2">
    <source>
        <dbReference type="EMBL" id="MEU3785701.1"/>
    </source>
</evidence>
<protein>
    <submittedName>
        <fullName evidence="2">Phosphopantetheine-binding protein</fullName>
    </submittedName>
</protein>
<dbReference type="RefSeq" id="WP_334575964.1">
    <property type="nucleotide sequence ID" value="NZ_JBEZVE010000022.1"/>
</dbReference>
<sequence length="91" mass="10054">MSETDNRMTSETLLAWVVDECRQLGLRVTGGEDDFFEAGGTSLTAVKLIERAEREFGDDSLPADELFTESRVMDIVVSIQRNSKHADAASD</sequence>
<feature type="domain" description="Carrier" evidence="1">
    <location>
        <begin position="7"/>
        <end position="83"/>
    </location>
</feature>
<dbReference type="Pfam" id="PF00550">
    <property type="entry name" value="PP-binding"/>
    <property type="match status" value="1"/>
</dbReference>
<proteinExistence type="predicted"/>
<reference evidence="2 3" key="1">
    <citation type="submission" date="2024-06" db="EMBL/GenBank/DDBJ databases">
        <title>The Natural Products Discovery Center: Release of the First 8490 Sequenced Strains for Exploring Actinobacteria Biosynthetic Diversity.</title>
        <authorList>
            <person name="Kalkreuter E."/>
            <person name="Kautsar S.A."/>
            <person name="Yang D."/>
            <person name="Bader C.D."/>
            <person name="Teijaro C.N."/>
            <person name="Fluegel L."/>
            <person name="Davis C.M."/>
            <person name="Simpson J.R."/>
            <person name="Lauterbach L."/>
            <person name="Steele A.D."/>
            <person name="Gui C."/>
            <person name="Meng S."/>
            <person name="Li G."/>
            <person name="Viehrig K."/>
            <person name="Ye F."/>
            <person name="Su P."/>
            <person name="Kiefer A.F."/>
            <person name="Nichols A."/>
            <person name="Cepeda A.J."/>
            <person name="Yan W."/>
            <person name="Fan B."/>
            <person name="Jiang Y."/>
            <person name="Adhikari A."/>
            <person name="Zheng C.-J."/>
            <person name="Schuster L."/>
            <person name="Cowan T.M."/>
            <person name="Smanski M.J."/>
            <person name="Chevrette M.G."/>
            <person name="De Carvalho L.P.S."/>
            <person name="Shen B."/>
        </authorList>
    </citation>
    <scope>NUCLEOTIDE SEQUENCE [LARGE SCALE GENOMIC DNA]</scope>
    <source>
        <strain evidence="2 3">NPDC033843</strain>
    </source>
</reference>
<dbReference type="InterPro" id="IPR009081">
    <property type="entry name" value="PP-bd_ACP"/>
</dbReference>
<dbReference type="EMBL" id="JBEZVE010000022">
    <property type="protein sequence ID" value="MEU3785701.1"/>
    <property type="molecule type" value="Genomic_DNA"/>
</dbReference>
<dbReference type="InterPro" id="IPR036736">
    <property type="entry name" value="ACP-like_sf"/>
</dbReference>
<gene>
    <name evidence="2" type="ORF">AB0E89_35050</name>
</gene>
<dbReference type="Proteomes" id="UP001550739">
    <property type="component" value="Unassembled WGS sequence"/>
</dbReference>
<evidence type="ECO:0000313" key="3">
    <source>
        <dbReference type="Proteomes" id="UP001550739"/>
    </source>
</evidence>
<dbReference type="Gene3D" id="1.10.1200.10">
    <property type="entry name" value="ACP-like"/>
    <property type="match status" value="1"/>
</dbReference>
<evidence type="ECO:0000259" key="1">
    <source>
        <dbReference type="PROSITE" id="PS50075"/>
    </source>
</evidence>